<dbReference type="Proteomes" id="UP000499080">
    <property type="component" value="Unassembled WGS sequence"/>
</dbReference>
<feature type="binding site" evidence="3">
    <location>
        <position position="59"/>
    </location>
    <ligand>
        <name>Zn(2+)</name>
        <dbReference type="ChEBI" id="CHEBI:29105"/>
        <note>catalytic</note>
    </ligand>
</feature>
<proteinExistence type="predicted"/>
<evidence type="ECO:0000256" key="2">
    <source>
        <dbReference type="ARBA" id="ARBA00025529"/>
    </source>
</evidence>
<keyword evidence="8" id="KW-1185">Reference proteome</keyword>
<feature type="binding site" evidence="3">
    <location>
        <position position="69"/>
    </location>
    <ligand>
        <name>Zn(2+)</name>
        <dbReference type="ChEBI" id="CHEBI:29105"/>
        <note>catalytic</note>
    </ligand>
</feature>
<feature type="active site" evidence="3">
    <location>
        <position position="60"/>
    </location>
</feature>
<dbReference type="EMBL" id="BGPR01037466">
    <property type="protein sequence ID" value="GBO13061.1"/>
    <property type="molecule type" value="Genomic_DNA"/>
</dbReference>
<dbReference type="PANTHER" id="PTHR10127">
    <property type="entry name" value="DISCOIDIN, CUB, EGF, LAMININ , AND ZINC METALLOPROTEASE DOMAIN CONTAINING"/>
    <property type="match status" value="1"/>
</dbReference>
<comment type="subunit">
    <text evidence="1">Monomer.</text>
</comment>
<reference evidence="6 8" key="1">
    <citation type="journal article" date="2019" name="Sci. Rep.">
        <title>Orb-weaving spider Araneus ventricosus genome elucidates the spidroin gene catalogue.</title>
        <authorList>
            <person name="Kono N."/>
            <person name="Nakamura H."/>
            <person name="Ohtoshi R."/>
            <person name="Moran D.A.P."/>
            <person name="Shinohara A."/>
            <person name="Yoshida Y."/>
            <person name="Fujiwara M."/>
            <person name="Mori M."/>
            <person name="Tomita M."/>
            <person name="Arakawa K."/>
        </authorList>
    </citation>
    <scope>NUCLEOTIDE SEQUENCE [LARGE SCALE GENOMIC DNA]</scope>
</reference>
<evidence type="ECO:0000313" key="8">
    <source>
        <dbReference type="Proteomes" id="UP000499080"/>
    </source>
</evidence>
<name>A0A4Y2ULE9_ARAVE</name>
<keyword evidence="3 4" id="KW-0378">Hydrolase</keyword>
<comment type="cofactor">
    <cofactor evidence="3 4">
        <name>Zn(2+)</name>
        <dbReference type="ChEBI" id="CHEBI:29105"/>
    </cofactor>
    <text evidence="3 4">Binds 1 zinc ion per subunit.</text>
</comment>
<dbReference type="SMART" id="SM00235">
    <property type="entry name" value="ZnMc"/>
    <property type="match status" value="1"/>
</dbReference>
<keyword evidence="3 4" id="KW-0482">Metalloprotease</keyword>
<dbReference type="InterPro" id="IPR024079">
    <property type="entry name" value="MetalloPept_cat_dom_sf"/>
</dbReference>
<evidence type="ECO:0000256" key="3">
    <source>
        <dbReference type="PROSITE-ProRule" id="PRU01211"/>
    </source>
</evidence>
<evidence type="ECO:0000256" key="4">
    <source>
        <dbReference type="RuleBase" id="RU361183"/>
    </source>
</evidence>
<feature type="domain" description="Peptidase M12A" evidence="5">
    <location>
        <begin position="1"/>
        <end position="127"/>
    </location>
</feature>
<comment type="caution">
    <text evidence="6">The sequence shown here is derived from an EMBL/GenBank/DDBJ whole genome shotgun (WGS) entry which is preliminary data.</text>
</comment>
<keyword evidence="3 4" id="KW-0479">Metal-binding</keyword>
<dbReference type="PRINTS" id="PR00480">
    <property type="entry name" value="ASTACIN"/>
</dbReference>
<dbReference type="InterPro" id="IPR001506">
    <property type="entry name" value="Peptidase_M12A"/>
</dbReference>
<dbReference type="EMBL" id="BGPR01037461">
    <property type="protein sequence ID" value="GBO13052.1"/>
    <property type="molecule type" value="Genomic_DNA"/>
</dbReference>
<evidence type="ECO:0000313" key="6">
    <source>
        <dbReference type="EMBL" id="GBO13052.1"/>
    </source>
</evidence>
<dbReference type="AlphaFoldDB" id="A0A4Y2ULE9"/>
<dbReference type="OrthoDB" id="291007at2759"/>
<dbReference type="PROSITE" id="PS51864">
    <property type="entry name" value="ASTACIN"/>
    <property type="match status" value="1"/>
</dbReference>
<protein>
    <recommendedName>
        <fullName evidence="4">Metalloendopeptidase</fullName>
        <ecNumber evidence="4">3.4.24.-</ecNumber>
    </recommendedName>
</protein>
<feature type="binding site" evidence="3">
    <location>
        <position position="63"/>
    </location>
    <ligand>
        <name>Zn(2+)</name>
        <dbReference type="ChEBI" id="CHEBI:29105"/>
        <note>catalytic</note>
    </ligand>
</feature>
<evidence type="ECO:0000313" key="7">
    <source>
        <dbReference type="EMBL" id="GBO13061.1"/>
    </source>
</evidence>
<dbReference type="GO" id="GO:0004222">
    <property type="term" value="F:metalloendopeptidase activity"/>
    <property type="evidence" value="ECO:0007669"/>
    <property type="project" value="UniProtKB-UniRule"/>
</dbReference>
<sequence>MKWNKDLLPYIGFLPREMEKDYIMIYNGGGCHSYIGRIGGQQPFSLSTSGCLTEGIILHEMSHTVGIIHEHNRPDRDNYIKILLQNIPQGENIFYVEYFFGKALDLPLTSSSELKVENLQPDHRMCF</sequence>
<dbReference type="Gene3D" id="3.40.390.10">
    <property type="entry name" value="Collagenase (Catalytic Domain)"/>
    <property type="match status" value="1"/>
</dbReference>
<keyword evidence="3 4" id="KW-0645">Protease</keyword>
<dbReference type="GO" id="GO:0006508">
    <property type="term" value="P:proteolysis"/>
    <property type="evidence" value="ECO:0007669"/>
    <property type="project" value="UniProtKB-KW"/>
</dbReference>
<dbReference type="PANTHER" id="PTHR10127:SF883">
    <property type="entry name" value="ZINC METALLOPROTEINASE NAS-8"/>
    <property type="match status" value="1"/>
</dbReference>
<comment type="function">
    <text evidence="2">Zinc metalloprotease. Provoques deadhesion of endothelial cells from cell cultures, and also degradation of fibronectin, fibrinogen and gelatin in vitro. Its role in the venom is not fully understood but it might act as a spreading factor that facilitates diffusion of other venom toxins. Alternatively, it might be involved in the proteolytic processing of other venom toxins or it might play a role in extra-oral digestion of prey.</text>
</comment>
<evidence type="ECO:0000259" key="5">
    <source>
        <dbReference type="PROSITE" id="PS51864"/>
    </source>
</evidence>
<dbReference type="InterPro" id="IPR006026">
    <property type="entry name" value="Peptidase_Metallo"/>
</dbReference>
<gene>
    <name evidence="6" type="primary">ASTA_2</name>
    <name evidence="7" type="synonym">ASTA_4</name>
    <name evidence="7" type="ORF">AVEN_43038_1</name>
    <name evidence="6" type="ORF">AVEN_45003_1</name>
</gene>
<keyword evidence="3 4" id="KW-0862">Zinc</keyword>
<evidence type="ECO:0000256" key="1">
    <source>
        <dbReference type="ARBA" id="ARBA00011245"/>
    </source>
</evidence>
<accession>A0A4Y2ULE9</accession>
<comment type="caution">
    <text evidence="3">Lacks conserved residue(s) required for the propagation of feature annotation.</text>
</comment>
<dbReference type="SUPFAM" id="SSF55486">
    <property type="entry name" value="Metalloproteases ('zincins'), catalytic domain"/>
    <property type="match status" value="1"/>
</dbReference>
<dbReference type="Pfam" id="PF01400">
    <property type="entry name" value="Astacin"/>
    <property type="match status" value="1"/>
</dbReference>
<dbReference type="GO" id="GO:0008270">
    <property type="term" value="F:zinc ion binding"/>
    <property type="evidence" value="ECO:0007669"/>
    <property type="project" value="UniProtKB-UniRule"/>
</dbReference>
<dbReference type="EC" id="3.4.24.-" evidence="4"/>
<organism evidence="6 8">
    <name type="scientific">Araneus ventricosus</name>
    <name type="common">Orbweaver spider</name>
    <name type="synonym">Epeira ventricosa</name>
    <dbReference type="NCBI Taxonomy" id="182803"/>
    <lineage>
        <taxon>Eukaryota</taxon>
        <taxon>Metazoa</taxon>
        <taxon>Ecdysozoa</taxon>
        <taxon>Arthropoda</taxon>
        <taxon>Chelicerata</taxon>
        <taxon>Arachnida</taxon>
        <taxon>Araneae</taxon>
        <taxon>Araneomorphae</taxon>
        <taxon>Entelegynae</taxon>
        <taxon>Araneoidea</taxon>
        <taxon>Araneidae</taxon>
        <taxon>Araneus</taxon>
    </lineage>
</organism>